<dbReference type="KEGG" id="brh:RBRH_02034"/>
<organism evidence="1 2">
    <name type="scientific">Mycetohabitans rhizoxinica (strain DSM 19002 / CIP 109453 / HKI 454)</name>
    <name type="common">Paraburkholderia rhizoxinica</name>
    <dbReference type="NCBI Taxonomy" id="882378"/>
    <lineage>
        <taxon>Bacteria</taxon>
        <taxon>Pseudomonadati</taxon>
        <taxon>Pseudomonadota</taxon>
        <taxon>Betaproteobacteria</taxon>
        <taxon>Burkholderiales</taxon>
        <taxon>Burkholderiaceae</taxon>
        <taxon>Mycetohabitans</taxon>
    </lineage>
</organism>
<reference evidence="1 2" key="1">
    <citation type="journal article" date="2011" name="J. Bacteriol.">
        <title>Complete genome sequence of Burkholderia rhizoxinica, an endosymbiont of Rhizopus microsporus.</title>
        <authorList>
            <person name="Lackner G."/>
            <person name="Moebius N."/>
            <person name="Partida-Martinez L."/>
            <person name="Hertweck C."/>
        </authorList>
    </citation>
    <scope>NUCLEOTIDE SEQUENCE [LARGE SCALE GENOMIC DNA]</scope>
    <source>
        <strain evidence="2">DSM 19002 / CIP 109453 / HKI 454</strain>
    </source>
</reference>
<dbReference type="Gene3D" id="2.10.25.20">
    <property type="entry name" value="reovirus attachment protein sigma1, domain 1"/>
    <property type="match status" value="1"/>
</dbReference>
<protein>
    <submittedName>
        <fullName evidence="1">Uncharacterized protein</fullName>
    </submittedName>
</protein>
<dbReference type="STRING" id="882378.RBRH_02034"/>
<dbReference type="EMBL" id="FR687359">
    <property type="protein sequence ID" value="CBW76015.1"/>
    <property type="molecule type" value="Genomic_DNA"/>
</dbReference>
<evidence type="ECO:0000313" key="2">
    <source>
        <dbReference type="Proteomes" id="UP000007437"/>
    </source>
</evidence>
<name>E5AL58_MYCRK</name>
<proteinExistence type="predicted"/>
<accession>E5AL58</accession>
<evidence type="ECO:0000313" key="1">
    <source>
        <dbReference type="EMBL" id="CBW76015.1"/>
    </source>
</evidence>
<dbReference type="AlphaFoldDB" id="E5AL58"/>
<dbReference type="HOGENOM" id="CLU_480360_0_0_4"/>
<sequence>MIWRAKMMSANKLKREFVTGATPNEKHYHGLIELADIGRKAIGLPEGEGAAEPGNGLDWNSSDRKLSVKLKPDSSGLLVNPEGLAVKPGIGVQLAENKVTIVVKAESALSTEGGLCVKTGNGVTIEDNSLKLHVDTDKGLSTNGGMLNVKFDTNTLKVAGNQQLSINYDETYFTEQKGNLSLNEDHIERVKKALAKEVIEACRLMFVSTDGDVGEYPKNNRDQKALAAQLQPIVDAIKRVYVTDQGSSGRDINTSERSLADAIGKLLARAYTAGAWAVAAALANKLGGAVMEASIRNYAKGRNDEPTPKGISGCVVEIAERLQNTLFPSVHGIELQTLLVNTRKVLDSIEATDEGLSLLCDTTNSEVVTATMSGGKLELQGNSPGTATITIYTVLNGGAGHYRLELSRFAVTVLEYLILPLDYVELSTDTGNVKHTINPKAAPNQPAEPFVLPLPDGQAKSGKYIKLSFCIPVSLVNNIKFKSSGEIVQVKTLRLITGPVGEAMSKLTVRSLRVNRNGDNMDFVVVLYFQPPLKLMMDAGSAAVYELILSIDGQAWGFKFTSHKSAS</sequence>
<gene>
    <name evidence="1" type="ordered locus">RBRH_02034</name>
</gene>
<dbReference type="Proteomes" id="UP000007437">
    <property type="component" value="Chromosome"/>
</dbReference>